<keyword evidence="1" id="KW-1133">Transmembrane helix</keyword>
<proteinExistence type="predicted"/>
<keyword evidence="1" id="KW-0472">Membrane</keyword>
<evidence type="ECO:0000256" key="1">
    <source>
        <dbReference type="SAM" id="Phobius"/>
    </source>
</evidence>
<keyword evidence="1" id="KW-0812">Transmembrane</keyword>
<evidence type="ECO:0000313" key="3">
    <source>
        <dbReference type="Proteomes" id="UP000294200"/>
    </source>
</evidence>
<protein>
    <submittedName>
        <fullName evidence="2">Uncharacterized protein</fullName>
    </submittedName>
</protein>
<dbReference type="Proteomes" id="UP000294200">
    <property type="component" value="Unassembled WGS sequence"/>
</dbReference>
<sequence length="64" mass="6969">MLFALAGIILCGLKIAGVTIVATWPWWLVTLPFWIGIAMFFAMLLIGGGLFALAAAFIAWVDRK</sequence>
<organism evidence="2 3">
    <name type="scientific">Paraburkholderia steynii</name>
    <dbReference type="NCBI Taxonomy" id="1245441"/>
    <lineage>
        <taxon>Bacteria</taxon>
        <taxon>Pseudomonadati</taxon>
        <taxon>Pseudomonadota</taxon>
        <taxon>Betaproteobacteria</taxon>
        <taxon>Burkholderiales</taxon>
        <taxon>Burkholderiaceae</taxon>
        <taxon>Paraburkholderia</taxon>
    </lineage>
</organism>
<dbReference type="AlphaFoldDB" id="A0A4R0XPJ2"/>
<reference evidence="2 3" key="1">
    <citation type="submission" date="2017-02" db="EMBL/GenBank/DDBJ databases">
        <title>Paraburkholderia sophoroidis sp. nov. and Paraburkholderia steynii sp. nov. rhizobial symbionts of the fynbos legume Hypocalyptus sophoroides.</title>
        <authorList>
            <person name="Steenkamp E.T."/>
            <person name="Beukes C.W."/>
            <person name="Van Zyl E."/>
            <person name="Avontuur J."/>
            <person name="Chan W.Y."/>
            <person name="Hassen A."/>
            <person name="Palmer M."/>
            <person name="Mthombeni L."/>
            <person name="Phalane F."/>
            <person name="Sereme K."/>
            <person name="Venter S.N."/>
        </authorList>
    </citation>
    <scope>NUCLEOTIDE SEQUENCE [LARGE SCALE GENOMIC DNA]</scope>
    <source>
        <strain evidence="2 3">HC1.1ba</strain>
    </source>
</reference>
<evidence type="ECO:0000313" key="2">
    <source>
        <dbReference type="EMBL" id="TCG09339.1"/>
    </source>
</evidence>
<name>A0A4R0XPJ2_9BURK</name>
<comment type="caution">
    <text evidence="2">The sequence shown here is derived from an EMBL/GenBank/DDBJ whole genome shotgun (WGS) entry which is preliminary data.</text>
</comment>
<accession>A0A4R0XPJ2</accession>
<keyword evidence="3" id="KW-1185">Reference proteome</keyword>
<dbReference type="EMBL" id="MWML01000013">
    <property type="protein sequence ID" value="TCG09339.1"/>
    <property type="molecule type" value="Genomic_DNA"/>
</dbReference>
<feature type="transmembrane region" description="Helical" evidence="1">
    <location>
        <begin position="33"/>
        <end position="61"/>
    </location>
</feature>
<gene>
    <name evidence="2" type="ORF">BZM27_05930</name>
</gene>